<protein>
    <submittedName>
        <fullName evidence="3">Uncharacterized protein LOC116948034</fullName>
    </submittedName>
</protein>
<sequence>MLLLPLPRSMLMVAASTVAASRHSSSKTWHALAWVLASFTWAFKMALSTADRLGPFPQKPPQQDRLPSSSSRPMLLLLPLPRSMLMVAASTVAASRHSSSRTWRDLAWVLASFPWAFKMALSTADRLGPFPQKPPQQDRLPSSSSRPMLLLLPLPRSMLMVAASTVAASRHSSSKTWHALAWVLASFTWAFKMALSTADRLGPFPQKPPQQDRLPSSSSRPVISDVSGDAPIIPYCMLVFSLRPHRVIIDE</sequence>
<organism evidence="2 3">
    <name type="scientific">Petromyzon marinus</name>
    <name type="common">Sea lamprey</name>
    <dbReference type="NCBI Taxonomy" id="7757"/>
    <lineage>
        <taxon>Eukaryota</taxon>
        <taxon>Metazoa</taxon>
        <taxon>Chordata</taxon>
        <taxon>Craniata</taxon>
        <taxon>Vertebrata</taxon>
        <taxon>Cyclostomata</taxon>
        <taxon>Hyperoartia</taxon>
        <taxon>Petromyzontiformes</taxon>
        <taxon>Petromyzontidae</taxon>
        <taxon>Petromyzon</taxon>
    </lineage>
</organism>
<evidence type="ECO:0000256" key="1">
    <source>
        <dbReference type="SAM" id="MobiDB-lite"/>
    </source>
</evidence>
<proteinExistence type="predicted"/>
<dbReference type="AlphaFoldDB" id="A0AAJ7TNM5"/>
<feature type="region of interest" description="Disordered" evidence="1">
    <location>
        <begin position="202"/>
        <end position="222"/>
    </location>
</feature>
<keyword evidence="2" id="KW-1185">Reference proteome</keyword>
<dbReference type="Proteomes" id="UP001318040">
    <property type="component" value="Chromosome 32"/>
</dbReference>
<evidence type="ECO:0000313" key="2">
    <source>
        <dbReference type="Proteomes" id="UP001318040"/>
    </source>
</evidence>
<name>A0AAJ7TNM5_PETMA</name>
<dbReference type="KEGG" id="pmrn:116948034"/>
<gene>
    <name evidence="3" type="primary">LOC116948034</name>
</gene>
<accession>A0AAJ7TNM5</accession>
<evidence type="ECO:0000313" key="3">
    <source>
        <dbReference type="RefSeq" id="XP_032820215.1"/>
    </source>
</evidence>
<dbReference type="RefSeq" id="XP_032820215.1">
    <property type="nucleotide sequence ID" value="XM_032964324.1"/>
</dbReference>
<reference evidence="3" key="1">
    <citation type="submission" date="2025-08" db="UniProtKB">
        <authorList>
            <consortium name="RefSeq"/>
        </authorList>
    </citation>
    <scope>IDENTIFICATION</scope>
    <source>
        <tissue evidence="3">Sperm</tissue>
    </source>
</reference>